<dbReference type="Proteomes" id="UP000006643">
    <property type="component" value="Unassembled WGS sequence"/>
</dbReference>
<evidence type="ECO:0000256" key="2">
    <source>
        <dbReference type="ARBA" id="ARBA00022645"/>
    </source>
</evidence>
<protein>
    <recommendedName>
        <fullName evidence="7">Carboxypeptidase</fullName>
        <ecNumber evidence="7">3.4.16.-</ecNumber>
    </recommendedName>
</protein>
<dbReference type="GO" id="GO:0006508">
    <property type="term" value="P:proteolysis"/>
    <property type="evidence" value="ECO:0007669"/>
    <property type="project" value="UniProtKB-KW"/>
</dbReference>
<dbReference type="OMA" id="MAGRRIC"/>
<keyword evidence="2 7" id="KW-0121">Carboxypeptidase</keyword>
<dbReference type="STRING" id="403677.D0N7E2"/>
<evidence type="ECO:0000256" key="7">
    <source>
        <dbReference type="RuleBase" id="RU361156"/>
    </source>
</evidence>
<dbReference type="eggNOG" id="KOG1282">
    <property type="taxonomic scope" value="Eukaryota"/>
</dbReference>
<dbReference type="PROSITE" id="PS00560">
    <property type="entry name" value="CARBOXYPEPT_SER_HIS"/>
    <property type="match status" value="1"/>
</dbReference>
<sequence length="194" mass="21786">MMALLAENGPCHVQSDLSTKTNPYSWNGQANVIWLDQPTGVGYSYGPTVDYDSGEHNVAESIYWFLQKFLKKHPHLADREFFVTGESYGGHYVPAAACSNAGVRVLIYAGDADLMCNWVGNQAWVMELDWTGKAKFNNAPNHPFVTAEDTDAGRVRSFENLAFIRVFNSGHMVPMDQPAVSYEMINKFFQNEDF</sequence>
<dbReference type="RefSeq" id="XP_002905109.1">
    <property type="nucleotide sequence ID" value="XM_002905063.1"/>
</dbReference>
<dbReference type="VEuPathDB" id="FungiDB:PITG_07149"/>
<evidence type="ECO:0000256" key="4">
    <source>
        <dbReference type="ARBA" id="ARBA00022729"/>
    </source>
</evidence>
<proteinExistence type="inferred from homology"/>
<evidence type="ECO:0000256" key="6">
    <source>
        <dbReference type="ARBA" id="ARBA00023180"/>
    </source>
</evidence>
<dbReference type="Pfam" id="PF00450">
    <property type="entry name" value="Peptidase_S10"/>
    <property type="match status" value="2"/>
</dbReference>
<comment type="similarity">
    <text evidence="1 7">Belongs to the peptidase S10 family.</text>
</comment>
<dbReference type="InterPro" id="IPR018202">
    <property type="entry name" value="Ser_caboxypep_ser_AS"/>
</dbReference>
<dbReference type="HOGENOM" id="CLU_1405001_0_0_1"/>
<name>D0N7E2_PHYIT</name>
<dbReference type="GeneID" id="9465868"/>
<dbReference type="SUPFAM" id="SSF53474">
    <property type="entry name" value="alpha/beta-Hydrolases"/>
    <property type="match status" value="2"/>
</dbReference>
<dbReference type="InterPro" id="IPR033124">
    <property type="entry name" value="Ser_caboxypep_his_AS"/>
</dbReference>
<dbReference type="OrthoDB" id="443318at2759"/>
<reference evidence="9" key="1">
    <citation type="journal article" date="2009" name="Nature">
        <title>Genome sequence and analysis of the Irish potato famine pathogen Phytophthora infestans.</title>
        <authorList>
            <consortium name="The Broad Institute Genome Sequencing Platform"/>
            <person name="Haas B.J."/>
            <person name="Kamoun S."/>
            <person name="Zody M.C."/>
            <person name="Jiang R.H."/>
            <person name="Handsaker R.E."/>
            <person name="Cano L.M."/>
            <person name="Grabherr M."/>
            <person name="Kodira C.D."/>
            <person name="Raffaele S."/>
            <person name="Torto-Alalibo T."/>
            <person name="Bozkurt T.O."/>
            <person name="Ah-Fong A.M."/>
            <person name="Alvarado L."/>
            <person name="Anderson V.L."/>
            <person name="Armstrong M.R."/>
            <person name="Avrova A."/>
            <person name="Baxter L."/>
            <person name="Beynon J."/>
            <person name="Boevink P.C."/>
            <person name="Bollmann S.R."/>
            <person name="Bos J.I."/>
            <person name="Bulone V."/>
            <person name="Cai G."/>
            <person name="Cakir C."/>
            <person name="Carrington J.C."/>
            <person name="Chawner M."/>
            <person name="Conti L."/>
            <person name="Costanzo S."/>
            <person name="Ewan R."/>
            <person name="Fahlgren N."/>
            <person name="Fischbach M.A."/>
            <person name="Fugelstad J."/>
            <person name="Gilroy E.M."/>
            <person name="Gnerre S."/>
            <person name="Green P.J."/>
            <person name="Grenville-Briggs L.J."/>
            <person name="Griffith J."/>
            <person name="Grunwald N.J."/>
            <person name="Horn K."/>
            <person name="Horner N.R."/>
            <person name="Hu C.H."/>
            <person name="Huitema E."/>
            <person name="Jeong D.H."/>
            <person name="Jones A.M."/>
            <person name="Jones J.D."/>
            <person name="Jones R.W."/>
            <person name="Karlsson E.K."/>
            <person name="Kunjeti S.G."/>
            <person name="Lamour K."/>
            <person name="Liu Z."/>
            <person name="Ma L."/>
            <person name="Maclean D."/>
            <person name="Chibucos M.C."/>
            <person name="McDonald H."/>
            <person name="McWalters J."/>
            <person name="Meijer H.J."/>
            <person name="Morgan W."/>
            <person name="Morris P.F."/>
            <person name="Munro C.A."/>
            <person name="O'Neill K."/>
            <person name="Ospina-Giraldo M."/>
            <person name="Pinzon A."/>
            <person name="Pritchard L."/>
            <person name="Ramsahoye B."/>
            <person name="Ren Q."/>
            <person name="Restrepo S."/>
            <person name="Roy S."/>
            <person name="Sadanandom A."/>
            <person name="Savidor A."/>
            <person name="Schornack S."/>
            <person name="Schwartz D.C."/>
            <person name="Schumann U.D."/>
            <person name="Schwessinger B."/>
            <person name="Seyer L."/>
            <person name="Sharpe T."/>
            <person name="Silvar C."/>
            <person name="Song J."/>
            <person name="Studholme D.J."/>
            <person name="Sykes S."/>
            <person name="Thines M."/>
            <person name="van de Vondervoort P.J."/>
            <person name="Phuntumart V."/>
            <person name="Wawra S."/>
            <person name="Weide R."/>
            <person name="Win J."/>
            <person name="Young C."/>
            <person name="Zhou S."/>
            <person name="Fry W."/>
            <person name="Meyers B.C."/>
            <person name="van West P."/>
            <person name="Ristaino J."/>
            <person name="Govers F."/>
            <person name="Birch P.R."/>
            <person name="Whisson S.C."/>
            <person name="Judelson H.S."/>
            <person name="Nusbaum C."/>
        </authorList>
    </citation>
    <scope>NUCLEOTIDE SEQUENCE [LARGE SCALE GENOMIC DNA]</scope>
    <source>
        <strain evidence="9">T30-4</strain>
    </source>
</reference>
<keyword evidence="5 7" id="KW-0378">Hydrolase</keyword>
<dbReference type="KEGG" id="pif:PITG_07149"/>
<evidence type="ECO:0000256" key="5">
    <source>
        <dbReference type="ARBA" id="ARBA00022801"/>
    </source>
</evidence>
<dbReference type="PRINTS" id="PR00724">
    <property type="entry name" value="CRBOXYPTASEC"/>
</dbReference>
<dbReference type="Gene3D" id="3.40.50.1820">
    <property type="entry name" value="alpha/beta hydrolase"/>
    <property type="match status" value="2"/>
</dbReference>
<dbReference type="AlphaFoldDB" id="D0N7E2"/>
<dbReference type="EMBL" id="DS028127">
    <property type="protein sequence ID" value="EEY53491.1"/>
    <property type="molecule type" value="Genomic_DNA"/>
</dbReference>
<evidence type="ECO:0000313" key="9">
    <source>
        <dbReference type="Proteomes" id="UP000006643"/>
    </source>
</evidence>
<dbReference type="EC" id="3.4.16.-" evidence="7"/>
<evidence type="ECO:0000313" key="8">
    <source>
        <dbReference type="EMBL" id="EEY53491.1"/>
    </source>
</evidence>
<evidence type="ECO:0000256" key="1">
    <source>
        <dbReference type="ARBA" id="ARBA00009431"/>
    </source>
</evidence>
<dbReference type="InterPro" id="IPR029058">
    <property type="entry name" value="AB_hydrolase_fold"/>
</dbReference>
<dbReference type="PANTHER" id="PTHR11802:SF113">
    <property type="entry name" value="SERINE CARBOXYPEPTIDASE CTSA-4.1"/>
    <property type="match status" value="1"/>
</dbReference>
<keyword evidence="9" id="KW-1185">Reference proteome</keyword>
<dbReference type="PROSITE" id="PS00131">
    <property type="entry name" value="CARBOXYPEPT_SER_SER"/>
    <property type="match status" value="1"/>
</dbReference>
<keyword evidence="6" id="KW-0325">Glycoprotein</keyword>
<keyword evidence="3 7" id="KW-0645">Protease</keyword>
<keyword evidence="4" id="KW-0732">Signal</keyword>
<organism evidence="8 9">
    <name type="scientific">Phytophthora infestans (strain T30-4)</name>
    <name type="common">Potato late blight agent</name>
    <dbReference type="NCBI Taxonomy" id="403677"/>
    <lineage>
        <taxon>Eukaryota</taxon>
        <taxon>Sar</taxon>
        <taxon>Stramenopiles</taxon>
        <taxon>Oomycota</taxon>
        <taxon>Peronosporomycetes</taxon>
        <taxon>Peronosporales</taxon>
        <taxon>Peronosporaceae</taxon>
        <taxon>Phytophthora</taxon>
    </lineage>
</organism>
<dbReference type="InParanoid" id="D0N7E2"/>
<gene>
    <name evidence="8" type="ORF">PITG_07149</name>
</gene>
<dbReference type="GO" id="GO:0004185">
    <property type="term" value="F:serine-type carboxypeptidase activity"/>
    <property type="evidence" value="ECO:0007669"/>
    <property type="project" value="UniProtKB-UniRule"/>
</dbReference>
<evidence type="ECO:0000256" key="3">
    <source>
        <dbReference type="ARBA" id="ARBA00022670"/>
    </source>
</evidence>
<dbReference type="InterPro" id="IPR001563">
    <property type="entry name" value="Peptidase_S10"/>
</dbReference>
<dbReference type="PANTHER" id="PTHR11802">
    <property type="entry name" value="SERINE PROTEASE FAMILY S10 SERINE CARBOXYPEPTIDASE"/>
    <property type="match status" value="1"/>
</dbReference>
<accession>D0N7E2</accession>